<evidence type="ECO:0000256" key="3">
    <source>
        <dbReference type="ARBA" id="ARBA00023242"/>
    </source>
</evidence>
<protein>
    <recommendedName>
        <fullName evidence="4">Transcription factor</fullName>
        <shortName evidence="4">bHLH transcription factor</shortName>
    </recommendedName>
    <alternativeName>
        <fullName evidence="4">Basic helix-loop-helix protein</fullName>
    </alternativeName>
</protein>
<dbReference type="PANTHER" id="PTHR11514:SF43">
    <property type="entry name" value="TRANSCRIPTION FACTOR MYC2"/>
    <property type="match status" value="1"/>
</dbReference>
<gene>
    <name evidence="6" type="ORF">NE237_026653</name>
</gene>
<dbReference type="PANTHER" id="PTHR11514">
    <property type="entry name" value="MYC"/>
    <property type="match status" value="1"/>
</dbReference>
<evidence type="ECO:0000256" key="2">
    <source>
        <dbReference type="ARBA" id="ARBA00023163"/>
    </source>
</evidence>
<proteinExistence type="predicted"/>
<dbReference type="InterPro" id="IPR045084">
    <property type="entry name" value="AIB/MYC-like"/>
</dbReference>
<dbReference type="EMBL" id="JAMYWD010000010">
    <property type="protein sequence ID" value="KAJ4959542.1"/>
    <property type="molecule type" value="Genomic_DNA"/>
</dbReference>
<keyword evidence="3 4" id="KW-0539">Nucleus</keyword>
<dbReference type="InterPro" id="IPR025610">
    <property type="entry name" value="MYC/MYB_N"/>
</dbReference>
<keyword evidence="1 4" id="KW-0805">Transcription regulation</keyword>
<dbReference type="OrthoDB" id="1751005at2759"/>
<dbReference type="GO" id="GO:0003700">
    <property type="term" value="F:DNA-binding transcription factor activity"/>
    <property type="evidence" value="ECO:0007669"/>
    <property type="project" value="InterPro"/>
</dbReference>
<keyword evidence="7" id="KW-1185">Reference proteome</keyword>
<comment type="caution">
    <text evidence="6">The sequence shown here is derived from an EMBL/GenBank/DDBJ whole genome shotgun (WGS) entry which is preliminary data.</text>
</comment>
<evidence type="ECO:0000256" key="1">
    <source>
        <dbReference type="ARBA" id="ARBA00023015"/>
    </source>
</evidence>
<dbReference type="Pfam" id="PF14215">
    <property type="entry name" value="bHLH-MYC_N"/>
    <property type="match status" value="1"/>
</dbReference>
<dbReference type="AlphaFoldDB" id="A0A9Q0H453"/>
<evidence type="ECO:0000313" key="7">
    <source>
        <dbReference type="Proteomes" id="UP001141806"/>
    </source>
</evidence>
<dbReference type="Proteomes" id="UP001141806">
    <property type="component" value="Unassembled WGS sequence"/>
</dbReference>
<evidence type="ECO:0000259" key="5">
    <source>
        <dbReference type="Pfam" id="PF14215"/>
    </source>
</evidence>
<evidence type="ECO:0000313" key="6">
    <source>
        <dbReference type="EMBL" id="KAJ4959542.1"/>
    </source>
</evidence>
<feature type="domain" description="Transcription factor MYC/MYB N-terminal" evidence="5">
    <location>
        <begin position="50"/>
        <end position="132"/>
    </location>
</feature>
<evidence type="ECO:0000256" key="4">
    <source>
        <dbReference type="RuleBase" id="RU369104"/>
    </source>
</evidence>
<dbReference type="GO" id="GO:0005634">
    <property type="term" value="C:nucleus"/>
    <property type="evidence" value="ECO:0007669"/>
    <property type="project" value="UniProtKB-SubCell"/>
</dbReference>
<dbReference type="GO" id="GO:0000976">
    <property type="term" value="F:transcription cis-regulatory region binding"/>
    <property type="evidence" value="ECO:0007669"/>
    <property type="project" value="TreeGrafter"/>
</dbReference>
<reference evidence="6" key="1">
    <citation type="journal article" date="2023" name="Plant J.">
        <title>The genome of the king protea, Protea cynaroides.</title>
        <authorList>
            <person name="Chang J."/>
            <person name="Duong T.A."/>
            <person name="Schoeman C."/>
            <person name="Ma X."/>
            <person name="Roodt D."/>
            <person name="Barker N."/>
            <person name="Li Z."/>
            <person name="Van de Peer Y."/>
            <person name="Mizrachi E."/>
        </authorList>
    </citation>
    <scope>NUCLEOTIDE SEQUENCE</scope>
    <source>
        <tissue evidence="6">Young leaves</tissue>
    </source>
</reference>
<sequence>MNLWTADNASMMEAFLASDMGGFDWASSSSASTLNTINTANPSKTFTQTQPSMLLSQEMLQQRLQALIKASADDAVDEEVTDTEWFFLVSMTQSFVASGGLPGQVFFNSMLIWLVGRERLANSSCERVRQGLYFGDLAAAQSTTIPFDVGVILDYNTEDTKKSNASMSMALNDFYARNSFYKTRLVLHTRDSKQDVVHSAFMDDIVVLVPAVGDGEGGVTDVVED</sequence>
<organism evidence="6 7">
    <name type="scientific">Protea cynaroides</name>
    <dbReference type="NCBI Taxonomy" id="273540"/>
    <lineage>
        <taxon>Eukaryota</taxon>
        <taxon>Viridiplantae</taxon>
        <taxon>Streptophyta</taxon>
        <taxon>Embryophyta</taxon>
        <taxon>Tracheophyta</taxon>
        <taxon>Spermatophyta</taxon>
        <taxon>Magnoliopsida</taxon>
        <taxon>Proteales</taxon>
        <taxon>Proteaceae</taxon>
        <taxon>Protea</taxon>
    </lineage>
</organism>
<comment type="subcellular location">
    <subcellularLocation>
        <location evidence="4">Nucleus</location>
    </subcellularLocation>
</comment>
<keyword evidence="2 4" id="KW-0804">Transcription</keyword>
<accession>A0A9Q0H453</accession>
<name>A0A9Q0H453_9MAGN</name>